<dbReference type="SMART" id="SM00596">
    <property type="entry name" value="PRE_C2HC"/>
    <property type="match status" value="1"/>
</dbReference>
<proteinExistence type="predicted"/>
<accession>A0A6G0YP77</accession>
<evidence type="ECO:0000256" key="1">
    <source>
        <dbReference type="SAM" id="MobiDB-lite"/>
    </source>
</evidence>
<feature type="region of interest" description="Disordered" evidence="1">
    <location>
        <begin position="46"/>
        <end position="72"/>
    </location>
</feature>
<name>A0A6G0YP77_APHCR</name>
<feature type="compositionally biased region" description="Low complexity" evidence="1">
    <location>
        <begin position="55"/>
        <end position="66"/>
    </location>
</feature>
<dbReference type="AlphaFoldDB" id="A0A6G0YP77"/>
<dbReference type="InterPro" id="IPR006579">
    <property type="entry name" value="Pre_C2HC_dom"/>
</dbReference>
<evidence type="ECO:0000259" key="2">
    <source>
        <dbReference type="SMART" id="SM00596"/>
    </source>
</evidence>
<feature type="region of interest" description="Disordered" evidence="1">
    <location>
        <begin position="348"/>
        <end position="376"/>
    </location>
</feature>
<dbReference type="Pfam" id="PF07530">
    <property type="entry name" value="PRE_C2HC"/>
    <property type="match status" value="1"/>
</dbReference>
<keyword evidence="4" id="KW-1185">Reference proteome</keyword>
<dbReference type="OrthoDB" id="6624230at2759"/>
<gene>
    <name evidence="3" type="ORF">FWK35_00013313</name>
</gene>
<feature type="compositionally biased region" description="Low complexity" evidence="1">
    <location>
        <begin position="354"/>
        <end position="372"/>
    </location>
</feature>
<evidence type="ECO:0000313" key="4">
    <source>
        <dbReference type="Proteomes" id="UP000478052"/>
    </source>
</evidence>
<dbReference type="PANTHER" id="PTHR33273:SF2">
    <property type="entry name" value="ENDONUCLEASE_EXONUCLEASE_PHOSPHATASE DOMAIN-CONTAINING PROTEIN"/>
    <property type="match status" value="1"/>
</dbReference>
<comment type="caution">
    <text evidence="3">The sequence shown here is derived from an EMBL/GenBank/DDBJ whole genome shotgun (WGS) entry which is preliminary data.</text>
</comment>
<dbReference type="EMBL" id="VUJU01002991">
    <property type="protein sequence ID" value="KAF0759441.1"/>
    <property type="molecule type" value="Genomic_DNA"/>
</dbReference>
<dbReference type="Proteomes" id="UP000478052">
    <property type="component" value="Unassembled WGS sequence"/>
</dbReference>
<sequence length="423" mass="47225">MDGEHRYYYNRYGTQIAPQIAKKLPTVYDSKGNVIPLQNSDGVTTLASKSKRNLSSSSTSSPSTPSHNEKKSKFFVSPNRFASLPIDDDSNDEAFLVSCDNSSTVNAVRNCISNQQHAKPATTLPPPIYVKNVSDITLFKNSLSSMIDINRLSFKATRLYLSVRPKDADSFDAVINFLRETSFGYHSFLPSHLRPFRVVIKNLHHTTPTPDISEALATLGHTVTRVSNISKRNIALPLFYVDLKPAENNNDIFNVSSLFHTLVKIEKPYKVNRIPPQCHNCQEYGHTRRFCGHRPRYVKCGCDHLTSECSKDSSCPAKCALCGGDHTANFKGCPSFKTLRKYQPSIHRMPQKLKPSYPSNTNSNPNPNSKPKSYAHVLSGSENNNINISDIETLLSKFFLNFTAIINPLISLLSTALNKINLP</sequence>
<evidence type="ECO:0000313" key="3">
    <source>
        <dbReference type="EMBL" id="KAF0759441.1"/>
    </source>
</evidence>
<reference evidence="3 4" key="1">
    <citation type="submission" date="2019-08" db="EMBL/GenBank/DDBJ databases">
        <title>Whole genome of Aphis craccivora.</title>
        <authorList>
            <person name="Voronova N.V."/>
            <person name="Shulinski R.S."/>
            <person name="Bandarenka Y.V."/>
            <person name="Zhorov D.G."/>
            <person name="Warner D."/>
        </authorList>
    </citation>
    <scope>NUCLEOTIDE SEQUENCE [LARGE SCALE GENOMIC DNA]</scope>
    <source>
        <strain evidence="3">180601</strain>
        <tissue evidence="3">Whole Body</tissue>
    </source>
</reference>
<feature type="domain" description="Pre-C2HC" evidence="2">
    <location>
        <begin position="209"/>
        <end position="275"/>
    </location>
</feature>
<dbReference type="PANTHER" id="PTHR33273">
    <property type="entry name" value="DOMAIN-CONTAINING PROTEIN, PUTATIVE-RELATED"/>
    <property type="match status" value="1"/>
</dbReference>
<protein>
    <recommendedName>
        <fullName evidence="2">Pre-C2HC domain-containing protein</fullName>
    </recommendedName>
</protein>
<organism evidence="3 4">
    <name type="scientific">Aphis craccivora</name>
    <name type="common">Cowpea aphid</name>
    <dbReference type="NCBI Taxonomy" id="307492"/>
    <lineage>
        <taxon>Eukaryota</taxon>
        <taxon>Metazoa</taxon>
        <taxon>Ecdysozoa</taxon>
        <taxon>Arthropoda</taxon>
        <taxon>Hexapoda</taxon>
        <taxon>Insecta</taxon>
        <taxon>Pterygota</taxon>
        <taxon>Neoptera</taxon>
        <taxon>Paraneoptera</taxon>
        <taxon>Hemiptera</taxon>
        <taxon>Sternorrhyncha</taxon>
        <taxon>Aphidomorpha</taxon>
        <taxon>Aphidoidea</taxon>
        <taxon>Aphididae</taxon>
        <taxon>Aphidini</taxon>
        <taxon>Aphis</taxon>
        <taxon>Aphis</taxon>
    </lineage>
</organism>